<dbReference type="AlphaFoldDB" id="A0AB73RRZ1"/>
<evidence type="ECO:0000313" key="1">
    <source>
        <dbReference type="EMBL" id="PEI81810.1"/>
    </source>
</evidence>
<gene>
    <name evidence="1" type="ORF">CN678_31245</name>
</gene>
<accession>A0AB73RRZ1</accession>
<sequence length="112" mass="12585">MNCSSPYEYYYVRVCTDAASYSARATSIDLTIEADDSITGLYTFDYTVYLQFWNGSSWGTVEKKNGWFTRAAFPSFSLSGRAGGSYRVVADHQRKDTGAKDTIRTPGFIVKR</sequence>
<organism evidence="1">
    <name type="scientific">Bacillus toyonensis</name>
    <dbReference type="NCBI Taxonomy" id="155322"/>
    <lineage>
        <taxon>Bacteria</taxon>
        <taxon>Bacillati</taxon>
        <taxon>Bacillota</taxon>
        <taxon>Bacilli</taxon>
        <taxon>Bacillales</taxon>
        <taxon>Bacillaceae</taxon>
        <taxon>Bacillus</taxon>
        <taxon>Bacillus cereus group</taxon>
    </lineage>
</organism>
<dbReference type="RefSeq" id="WP_098054797.1">
    <property type="nucleotide sequence ID" value="NZ_NUCC01000038.1"/>
</dbReference>
<protein>
    <submittedName>
        <fullName evidence="1">Uncharacterized protein</fullName>
    </submittedName>
</protein>
<comment type="caution">
    <text evidence="1">The sequence shown here is derived from an EMBL/GenBank/DDBJ whole genome shotgun (WGS) entry which is preliminary data.</text>
</comment>
<proteinExistence type="predicted"/>
<dbReference type="EMBL" id="NUEH01000099">
    <property type="protein sequence ID" value="PEI81810.1"/>
    <property type="molecule type" value="Genomic_DNA"/>
</dbReference>
<reference evidence="1" key="1">
    <citation type="submission" date="2017-09" db="EMBL/GenBank/DDBJ databases">
        <title>Large-scale bioinformatics analysis of Bacillus genomes uncovers conserved roles of natural products in bacterial physiology.</title>
        <authorList>
            <consortium name="Agbiome Team Llc"/>
            <person name="Bleich R.M."/>
            <person name="Kirk G.J."/>
            <person name="Santa Maria K.C."/>
            <person name="Allen S.E."/>
            <person name="Farag S."/>
            <person name="Shank E.A."/>
            <person name="Bowers A."/>
        </authorList>
    </citation>
    <scope>NUCLEOTIDE SEQUENCE</scope>
    <source>
        <strain evidence="1">AFS005430</strain>
    </source>
</reference>
<dbReference type="Proteomes" id="UP000220969">
    <property type="component" value="Unassembled WGS sequence"/>
</dbReference>
<name>A0AB73RRZ1_9BACI</name>